<evidence type="ECO:0000313" key="2">
    <source>
        <dbReference type="EMBL" id="CAA9571131.1"/>
    </source>
</evidence>
<feature type="region of interest" description="Disordered" evidence="1">
    <location>
        <begin position="1"/>
        <end position="83"/>
    </location>
</feature>
<feature type="compositionally biased region" description="Basic residues" evidence="1">
    <location>
        <begin position="37"/>
        <end position="53"/>
    </location>
</feature>
<dbReference type="EMBL" id="CADCWL010000140">
    <property type="protein sequence ID" value="CAA9571131.1"/>
    <property type="molecule type" value="Genomic_DNA"/>
</dbReference>
<gene>
    <name evidence="2" type="ORF">AVDCRST_MAG19-2785</name>
</gene>
<sequence>APAHHPRLLRPGPLRRERGALPGGRRRPRPPAGLRRLPGRGRPRPPARLRAPGHRPGGAARVRPAAPRERPDHPDRPGLPAAL</sequence>
<organism evidence="2">
    <name type="scientific">uncultured Thermomicrobiales bacterium</name>
    <dbReference type="NCBI Taxonomy" id="1645740"/>
    <lineage>
        <taxon>Bacteria</taxon>
        <taxon>Pseudomonadati</taxon>
        <taxon>Thermomicrobiota</taxon>
        <taxon>Thermomicrobia</taxon>
        <taxon>Thermomicrobiales</taxon>
        <taxon>environmental samples</taxon>
    </lineage>
</organism>
<name>A0A6J4VAZ6_9BACT</name>
<evidence type="ECO:0000256" key="1">
    <source>
        <dbReference type="SAM" id="MobiDB-lite"/>
    </source>
</evidence>
<proteinExistence type="predicted"/>
<feature type="non-terminal residue" evidence="2">
    <location>
        <position position="1"/>
    </location>
</feature>
<feature type="compositionally biased region" description="Basic and acidic residues" evidence="1">
    <location>
        <begin position="66"/>
        <end position="76"/>
    </location>
</feature>
<reference evidence="2" key="1">
    <citation type="submission" date="2020-02" db="EMBL/GenBank/DDBJ databases">
        <authorList>
            <person name="Meier V. D."/>
        </authorList>
    </citation>
    <scope>NUCLEOTIDE SEQUENCE</scope>
    <source>
        <strain evidence="2">AVDCRST_MAG19</strain>
    </source>
</reference>
<feature type="non-terminal residue" evidence="2">
    <location>
        <position position="83"/>
    </location>
</feature>
<protein>
    <submittedName>
        <fullName evidence="2">Uncharacterized protein</fullName>
    </submittedName>
</protein>
<dbReference type="AlphaFoldDB" id="A0A6J4VAZ6"/>
<accession>A0A6J4VAZ6</accession>